<accession>A0A1H8T505</accession>
<protein>
    <submittedName>
        <fullName evidence="2">Uncharacterized protein</fullName>
    </submittedName>
</protein>
<dbReference type="STRING" id="394193.SAMN04489732_102433"/>
<evidence type="ECO:0000313" key="2">
    <source>
        <dbReference type="EMBL" id="SEO86037.1"/>
    </source>
</evidence>
<keyword evidence="1" id="KW-0472">Membrane</keyword>
<dbReference type="Proteomes" id="UP000198582">
    <property type="component" value="Unassembled WGS sequence"/>
</dbReference>
<dbReference type="AlphaFoldDB" id="A0A1H8T505"/>
<feature type="transmembrane region" description="Helical" evidence="1">
    <location>
        <begin position="42"/>
        <end position="63"/>
    </location>
</feature>
<name>A0A1H8T505_9PSEU</name>
<evidence type="ECO:0000313" key="3">
    <source>
        <dbReference type="Proteomes" id="UP000198582"/>
    </source>
</evidence>
<organism evidence="2 3">
    <name type="scientific">Amycolatopsis saalfeldensis</name>
    <dbReference type="NCBI Taxonomy" id="394193"/>
    <lineage>
        <taxon>Bacteria</taxon>
        <taxon>Bacillati</taxon>
        <taxon>Actinomycetota</taxon>
        <taxon>Actinomycetes</taxon>
        <taxon>Pseudonocardiales</taxon>
        <taxon>Pseudonocardiaceae</taxon>
        <taxon>Amycolatopsis</taxon>
    </lineage>
</organism>
<evidence type="ECO:0000256" key="1">
    <source>
        <dbReference type="SAM" id="Phobius"/>
    </source>
</evidence>
<dbReference type="EMBL" id="FOEF01000002">
    <property type="protein sequence ID" value="SEO86037.1"/>
    <property type="molecule type" value="Genomic_DNA"/>
</dbReference>
<keyword evidence="3" id="KW-1185">Reference proteome</keyword>
<proteinExistence type="predicted"/>
<keyword evidence="1" id="KW-1133">Transmembrane helix</keyword>
<reference evidence="2 3" key="1">
    <citation type="submission" date="2016-10" db="EMBL/GenBank/DDBJ databases">
        <authorList>
            <person name="de Groot N.N."/>
        </authorList>
    </citation>
    <scope>NUCLEOTIDE SEQUENCE [LARGE SCALE GENOMIC DNA]</scope>
    <source>
        <strain evidence="2 3">DSM 44993</strain>
    </source>
</reference>
<keyword evidence="1" id="KW-0812">Transmembrane</keyword>
<sequence length="69" mass="7774">MAHWQGSEPQQGVPRRASFWLAVTATIVAVGFALLLLPGPRWYDWLTVAALVLVATGWWIAWFRAGRPR</sequence>
<feature type="transmembrane region" description="Helical" evidence="1">
    <location>
        <begin position="17"/>
        <end position="36"/>
    </location>
</feature>
<gene>
    <name evidence="2" type="ORF">SAMN04489732_102433</name>
</gene>